<dbReference type="EMBL" id="JABFAA010000002">
    <property type="protein sequence ID" value="MBA0677077.1"/>
    <property type="molecule type" value="Genomic_DNA"/>
</dbReference>
<dbReference type="Pfam" id="PF03087">
    <property type="entry name" value="BPS1"/>
    <property type="match status" value="1"/>
</dbReference>
<accession>A0A7J8WPW2</accession>
<organism evidence="1 2">
    <name type="scientific">Gossypium aridum</name>
    <name type="common">American cotton</name>
    <name type="synonym">Erioxylum aridum</name>
    <dbReference type="NCBI Taxonomy" id="34290"/>
    <lineage>
        <taxon>Eukaryota</taxon>
        <taxon>Viridiplantae</taxon>
        <taxon>Streptophyta</taxon>
        <taxon>Embryophyta</taxon>
        <taxon>Tracheophyta</taxon>
        <taxon>Spermatophyta</taxon>
        <taxon>Magnoliopsida</taxon>
        <taxon>eudicotyledons</taxon>
        <taxon>Gunneridae</taxon>
        <taxon>Pentapetalae</taxon>
        <taxon>rosids</taxon>
        <taxon>malvids</taxon>
        <taxon>Malvales</taxon>
        <taxon>Malvaceae</taxon>
        <taxon>Malvoideae</taxon>
        <taxon>Gossypium</taxon>
    </lineage>
</organism>
<dbReference type="GO" id="GO:0048367">
    <property type="term" value="P:shoot system development"/>
    <property type="evidence" value="ECO:0007669"/>
    <property type="project" value="InterPro"/>
</dbReference>
<proteinExistence type="predicted"/>
<dbReference type="GO" id="GO:0048364">
    <property type="term" value="P:root development"/>
    <property type="evidence" value="ECO:0007669"/>
    <property type="project" value="InterPro"/>
</dbReference>
<dbReference type="AlphaFoldDB" id="A0A7J8WPW2"/>
<sequence>MSSPLSVRLPILMGSPNVFAAMVISQHSKHGTHEGEATETNEFEKVDAVLCTLIGNKTRKSGKMSIDNAQIELQKLEPIIQDLEDGVGCLLRLLVKTRVSVLNILSH</sequence>
<keyword evidence="2" id="KW-1185">Reference proteome</keyword>
<gene>
    <name evidence="1" type="ORF">Goari_018503</name>
</gene>
<comment type="caution">
    <text evidence="1">The sequence shown here is derived from an EMBL/GenBank/DDBJ whole genome shotgun (WGS) entry which is preliminary data.</text>
</comment>
<name>A0A7J8WPW2_GOSAI</name>
<evidence type="ECO:0000313" key="2">
    <source>
        <dbReference type="Proteomes" id="UP000593577"/>
    </source>
</evidence>
<protein>
    <submittedName>
        <fullName evidence="1">Uncharacterized protein</fullName>
    </submittedName>
</protein>
<dbReference type="Proteomes" id="UP000593577">
    <property type="component" value="Unassembled WGS sequence"/>
</dbReference>
<dbReference type="InterPro" id="IPR004320">
    <property type="entry name" value="BPS1_pln"/>
</dbReference>
<evidence type="ECO:0000313" key="1">
    <source>
        <dbReference type="EMBL" id="MBA0677077.1"/>
    </source>
</evidence>
<reference evidence="1 2" key="1">
    <citation type="journal article" date="2019" name="Genome Biol. Evol.">
        <title>Insights into the evolution of the New World diploid cottons (Gossypium, subgenus Houzingenia) based on genome sequencing.</title>
        <authorList>
            <person name="Grover C.E."/>
            <person name="Arick M.A. 2nd"/>
            <person name="Thrash A."/>
            <person name="Conover J.L."/>
            <person name="Sanders W.S."/>
            <person name="Peterson D.G."/>
            <person name="Frelichowski J.E."/>
            <person name="Scheffler J.A."/>
            <person name="Scheffler B.E."/>
            <person name="Wendel J.F."/>
        </authorList>
    </citation>
    <scope>NUCLEOTIDE SEQUENCE [LARGE SCALE GENOMIC DNA]</scope>
    <source>
        <strain evidence="1">185</strain>
        <tissue evidence="1">Leaf</tissue>
    </source>
</reference>